<sequence>MRAVHGFALLACLLLAPAAARAADDPDAVRLQARMNVLQADPVLGRLAAFEQMEARQAIAALADARRGDRPGVLYLAQRRVEIAETAAGAEAARRELATLDLQRSDLLLQASRRDAERARQEAERLRIQAQIQAEEAERLRLAAEAEAAARSDVEQALSSATGRQTAQLSAARRKEAQLARQEAELVSSARLPPSTFESRGEVFAVPAGAYSRGALSADGKAAASALAAYLQIGKRGRIRVEAYDGDAKLAQARADALKAALVAGGVPAGQVQATGKKAAATAKKAAEVIVAQ</sequence>
<evidence type="ECO:0000313" key="4">
    <source>
        <dbReference type="Proteomes" id="UP000033067"/>
    </source>
</evidence>
<accession>A0A0E3Z275</accession>
<dbReference type="Proteomes" id="UP000033067">
    <property type="component" value="Chromosome"/>
</dbReference>
<evidence type="ECO:0000256" key="1">
    <source>
        <dbReference type="SAM" id="Coils"/>
    </source>
</evidence>
<dbReference type="EMBL" id="CP011144">
    <property type="protein sequence ID" value="AKC87212.1"/>
    <property type="molecule type" value="Genomic_DNA"/>
</dbReference>
<keyword evidence="1" id="KW-0175">Coiled coil</keyword>
<feature type="signal peptide" evidence="2">
    <location>
        <begin position="1"/>
        <end position="22"/>
    </location>
</feature>
<organism evidence="3 4">
    <name type="scientific">Pseudoxanthomonas suwonensis</name>
    <dbReference type="NCBI Taxonomy" id="314722"/>
    <lineage>
        <taxon>Bacteria</taxon>
        <taxon>Pseudomonadati</taxon>
        <taxon>Pseudomonadota</taxon>
        <taxon>Gammaproteobacteria</taxon>
        <taxon>Lysobacterales</taxon>
        <taxon>Lysobacteraceae</taxon>
        <taxon>Pseudoxanthomonas</taxon>
    </lineage>
</organism>
<proteinExistence type="predicted"/>
<dbReference type="InterPro" id="IPR036737">
    <property type="entry name" value="OmpA-like_sf"/>
</dbReference>
<feature type="chain" id="PRO_5002416186" evidence="2">
    <location>
        <begin position="23"/>
        <end position="293"/>
    </location>
</feature>
<dbReference type="AlphaFoldDB" id="A0A0E3Z275"/>
<protein>
    <submittedName>
        <fullName evidence="3">Membrane protein</fullName>
    </submittedName>
</protein>
<gene>
    <name evidence="3" type="ORF">WQ53_11120</name>
</gene>
<evidence type="ECO:0000256" key="2">
    <source>
        <dbReference type="SAM" id="SignalP"/>
    </source>
</evidence>
<dbReference type="KEGG" id="psuw:WQ53_11120"/>
<name>A0A0E3Z275_9GAMM</name>
<evidence type="ECO:0000313" key="3">
    <source>
        <dbReference type="EMBL" id="AKC87212.1"/>
    </source>
</evidence>
<dbReference type="OrthoDB" id="5976031at2"/>
<keyword evidence="4" id="KW-1185">Reference proteome</keyword>
<dbReference type="PATRIC" id="fig|314722.6.peg.2406"/>
<feature type="coiled-coil region" evidence="1">
    <location>
        <begin position="90"/>
        <end position="147"/>
    </location>
</feature>
<reference evidence="3 4" key="1">
    <citation type="journal article" date="2015" name="Genome Announc.">
        <title>Complete Genome Sequence of Pseudoxanthomonas suwonensis Strain J1, a Cellulose-Degrading Bacterium Isolated from Leaf- and Wood-Enriched Soil.</title>
        <authorList>
            <person name="Hou L."/>
            <person name="Jiang J."/>
            <person name="Xu Z."/>
            <person name="Zhou Y."/>
            <person name="Leung F.C."/>
        </authorList>
    </citation>
    <scope>NUCLEOTIDE SEQUENCE [LARGE SCALE GENOMIC DNA]</scope>
    <source>
        <strain evidence="3 4">J1</strain>
    </source>
</reference>
<dbReference type="SUPFAM" id="SSF103088">
    <property type="entry name" value="OmpA-like"/>
    <property type="match status" value="1"/>
</dbReference>
<dbReference type="RefSeq" id="WP_052632361.1">
    <property type="nucleotide sequence ID" value="NZ_CP011144.1"/>
</dbReference>
<keyword evidence="2" id="KW-0732">Signal</keyword>